<evidence type="ECO:0000256" key="2">
    <source>
        <dbReference type="ARBA" id="ARBA00022695"/>
    </source>
</evidence>
<keyword evidence="9" id="KW-1185">Reference proteome</keyword>
<feature type="domain" description="Reverse transcriptase RNase H-like" evidence="7">
    <location>
        <begin position="2"/>
        <end position="101"/>
    </location>
</feature>
<dbReference type="CDD" id="cd09274">
    <property type="entry name" value="RNase_HI_RT_Ty3"/>
    <property type="match status" value="1"/>
</dbReference>
<dbReference type="Proteomes" id="UP001286313">
    <property type="component" value="Unassembled WGS sequence"/>
</dbReference>
<keyword evidence="3" id="KW-0540">Nuclease</keyword>
<dbReference type="InterPro" id="IPR043502">
    <property type="entry name" value="DNA/RNA_pol_sf"/>
</dbReference>
<gene>
    <name evidence="8" type="ORF">Pcinc_005888</name>
</gene>
<evidence type="ECO:0000313" key="8">
    <source>
        <dbReference type="EMBL" id="KAK3890156.1"/>
    </source>
</evidence>
<dbReference type="PANTHER" id="PTHR37984:SF5">
    <property type="entry name" value="PROTEIN NYNRIN-LIKE"/>
    <property type="match status" value="1"/>
</dbReference>
<dbReference type="InterPro" id="IPR050951">
    <property type="entry name" value="Retrovirus_Pol_polyprotein"/>
</dbReference>
<evidence type="ECO:0000256" key="3">
    <source>
        <dbReference type="ARBA" id="ARBA00022722"/>
    </source>
</evidence>
<reference evidence="8" key="1">
    <citation type="submission" date="2023-10" db="EMBL/GenBank/DDBJ databases">
        <title>Genome assemblies of two species of porcelain crab, Petrolisthes cinctipes and Petrolisthes manimaculis (Anomura: Porcellanidae).</title>
        <authorList>
            <person name="Angst P."/>
        </authorList>
    </citation>
    <scope>NUCLEOTIDE SEQUENCE</scope>
    <source>
        <strain evidence="8">PB745_01</strain>
        <tissue evidence="8">Gill</tissue>
    </source>
</reference>
<keyword evidence="4" id="KW-0255">Endonuclease</keyword>
<dbReference type="SUPFAM" id="SSF56672">
    <property type="entry name" value="DNA/RNA polymerases"/>
    <property type="match status" value="1"/>
</dbReference>
<dbReference type="EMBL" id="JAWQEG010000439">
    <property type="protein sequence ID" value="KAK3890156.1"/>
    <property type="molecule type" value="Genomic_DNA"/>
</dbReference>
<keyword evidence="6" id="KW-0695">RNA-directed DNA polymerase</keyword>
<dbReference type="Pfam" id="PF17917">
    <property type="entry name" value="RT_RNaseH"/>
    <property type="match status" value="1"/>
</dbReference>
<dbReference type="InterPro" id="IPR041373">
    <property type="entry name" value="RT_RNaseH"/>
</dbReference>
<name>A0AAE1GDY8_PETCI</name>
<protein>
    <recommendedName>
        <fullName evidence="7">Reverse transcriptase RNase H-like domain-containing protein</fullName>
    </recommendedName>
</protein>
<keyword evidence="2" id="KW-0548">Nucleotidyltransferase</keyword>
<organism evidence="8 9">
    <name type="scientific">Petrolisthes cinctipes</name>
    <name type="common">Flat porcelain crab</name>
    <dbReference type="NCBI Taxonomy" id="88211"/>
    <lineage>
        <taxon>Eukaryota</taxon>
        <taxon>Metazoa</taxon>
        <taxon>Ecdysozoa</taxon>
        <taxon>Arthropoda</taxon>
        <taxon>Crustacea</taxon>
        <taxon>Multicrustacea</taxon>
        <taxon>Malacostraca</taxon>
        <taxon>Eumalacostraca</taxon>
        <taxon>Eucarida</taxon>
        <taxon>Decapoda</taxon>
        <taxon>Pleocyemata</taxon>
        <taxon>Anomura</taxon>
        <taxon>Galatheoidea</taxon>
        <taxon>Porcellanidae</taxon>
        <taxon>Petrolisthes</taxon>
    </lineage>
</organism>
<dbReference type="GO" id="GO:0004519">
    <property type="term" value="F:endonuclease activity"/>
    <property type="evidence" value="ECO:0007669"/>
    <property type="project" value="UniProtKB-KW"/>
</dbReference>
<accession>A0AAE1GDY8</accession>
<dbReference type="PANTHER" id="PTHR37984">
    <property type="entry name" value="PROTEIN CBG26694"/>
    <property type="match status" value="1"/>
</dbReference>
<sequence>MSIYTDSSNDAIWVVLQQEVDRVLKPIVFFSKCQEPPQRKHSAFDMELVAMHDAVKPFRHFLEGRTYHSRTDHEPLTTTMNQLRASWSPRVTRHLVFISEFTTDVRHVRREDNSMADAISRAPPVQPLHALIQHIPSLDYPALANAQSTDSHLQGLL</sequence>
<keyword evidence="1" id="KW-0808">Transferase</keyword>
<evidence type="ECO:0000256" key="5">
    <source>
        <dbReference type="ARBA" id="ARBA00022801"/>
    </source>
</evidence>
<proteinExistence type="predicted"/>
<dbReference type="GO" id="GO:0016787">
    <property type="term" value="F:hydrolase activity"/>
    <property type="evidence" value="ECO:0007669"/>
    <property type="project" value="UniProtKB-KW"/>
</dbReference>
<keyword evidence="5" id="KW-0378">Hydrolase</keyword>
<evidence type="ECO:0000313" key="9">
    <source>
        <dbReference type="Proteomes" id="UP001286313"/>
    </source>
</evidence>
<evidence type="ECO:0000256" key="4">
    <source>
        <dbReference type="ARBA" id="ARBA00022759"/>
    </source>
</evidence>
<evidence type="ECO:0000256" key="6">
    <source>
        <dbReference type="ARBA" id="ARBA00022918"/>
    </source>
</evidence>
<comment type="caution">
    <text evidence="8">The sequence shown here is derived from an EMBL/GenBank/DDBJ whole genome shotgun (WGS) entry which is preliminary data.</text>
</comment>
<evidence type="ECO:0000256" key="1">
    <source>
        <dbReference type="ARBA" id="ARBA00022679"/>
    </source>
</evidence>
<dbReference type="AlphaFoldDB" id="A0AAE1GDY8"/>
<evidence type="ECO:0000259" key="7">
    <source>
        <dbReference type="Pfam" id="PF17917"/>
    </source>
</evidence>
<dbReference type="GO" id="GO:0003964">
    <property type="term" value="F:RNA-directed DNA polymerase activity"/>
    <property type="evidence" value="ECO:0007669"/>
    <property type="project" value="UniProtKB-KW"/>
</dbReference>